<comment type="caution">
    <text evidence="1">The sequence shown here is derived from an EMBL/GenBank/DDBJ whole genome shotgun (WGS) entry which is preliminary data.</text>
</comment>
<dbReference type="EMBL" id="WUAV01000004">
    <property type="protein sequence ID" value="KAF1759353.1"/>
    <property type="molecule type" value="Genomic_DNA"/>
</dbReference>
<dbReference type="AlphaFoldDB" id="A0A6A5GY86"/>
<organism evidence="1 2">
    <name type="scientific">Caenorhabditis remanei</name>
    <name type="common">Caenorhabditis vulgaris</name>
    <dbReference type="NCBI Taxonomy" id="31234"/>
    <lineage>
        <taxon>Eukaryota</taxon>
        <taxon>Metazoa</taxon>
        <taxon>Ecdysozoa</taxon>
        <taxon>Nematoda</taxon>
        <taxon>Chromadorea</taxon>
        <taxon>Rhabditida</taxon>
        <taxon>Rhabditina</taxon>
        <taxon>Rhabditomorpha</taxon>
        <taxon>Rhabditoidea</taxon>
        <taxon>Rhabditidae</taxon>
        <taxon>Peloderinae</taxon>
        <taxon>Caenorhabditis</taxon>
    </lineage>
</organism>
<sequence>MPPFKFYKLPYLAQYLVLQLMTPAEVFYLTSLSVSIKNMTKRMRWCEQSPRVYLSHCFTFESDEFYWKVFVGNKKMPVLAYQVFSDEVEHPKQEDTGKMKLYYKPSASPEFPFYYMCKSSDVDKFWEKIQKSLEELFQTNKIEVSGTLTEIPKSITFADYRLDCFRPEAENLEQFLESLDGKKSPNSIVMRRIYGTLRENSRISKIDYVFLRDDGYCRSDFFGNFRGKNLFMVRLRGGNQAFVRLIKKWLNGERNNLESVIISHGSRFDSHEVLNEFNWLPYSEERRSKVYTPSVESNFEIPLETYDHSDGVDIIRESDGLLASIKISRTEFTFFVWKNRFP</sequence>
<gene>
    <name evidence="1" type="ORF">GCK72_015818</name>
</gene>
<evidence type="ECO:0000313" key="2">
    <source>
        <dbReference type="Proteomes" id="UP000483820"/>
    </source>
</evidence>
<dbReference type="PANTHER" id="PTHR21503:SF8">
    <property type="entry name" value="F-BOX ASSOCIATED DOMAIN-CONTAINING PROTEIN-RELATED"/>
    <property type="match status" value="1"/>
</dbReference>
<protein>
    <recommendedName>
        <fullName evidence="3">F-box domain-containing protein</fullName>
    </recommendedName>
</protein>
<dbReference type="PANTHER" id="PTHR21503">
    <property type="entry name" value="F-BOX-CONTAINING HYPOTHETICAL PROTEIN C.ELEGANS"/>
    <property type="match status" value="1"/>
</dbReference>
<accession>A0A6A5GY86</accession>
<dbReference type="CTD" id="9808513"/>
<dbReference type="GeneID" id="9808513"/>
<reference evidence="1 2" key="1">
    <citation type="submission" date="2019-12" db="EMBL/GenBank/DDBJ databases">
        <title>Chromosome-level assembly of the Caenorhabditis remanei genome.</title>
        <authorList>
            <person name="Teterina A.A."/>
            <person name="Willis J.H."/>
            <person name="Phillips P.C."/>
        </authorList>
    </citation>
    <scope>NUCLEOTIDE SEQUENCE [LARGE SCALE GENOMIC DNA]</scope>
    <source>
        <strain evidence="1 2">PX506</strain>
        <tissue evidence="1">Whole organism</tissue>
    </source>
</reference>
<dbReference type="KEGG" id="crq:GCK72_015818"/>
<name>A0A6A5GY86_CAERE</name>
<dbReference type="RefSeq" id="XP_003096354.2">
    <property type="nucleotide sequence ID" value="XM_003096306.2"/>
</dbReference>
<proteinExistence type="predicted"/>
<dbReference type="Proteomes" id="UP000483820">
    <property type="component" value="Chromosome IV"/>
</dbReference>
<evidence type="ECO:0008006" key="3">
    <source>
        <dbReference type="Google" id="ProtNLM"/>
    </source>
</evidence>
<evidence type="ECO:0000313" key="1">
    <source>
        <dbReference type="EMBL" id="KAF1759353.1"/>
    </source>
</evidence>